<accession>A0A8H7K999</accession>
<dbReference type="InterPro" id="IPR000743">
    <property type="entry name" value="Glyco_hydro_28"/>
</dbReference>
<dbReference type="GO" id="GO:0046576">
    <property type="term" value="F:rhamnogalacturonan alpha-L-rhamnopyranosyl-(1-&gt;4)-alpha-D-galactopyranosyluronide lyase activity"/>
    <property type="evidence" value="ECO:0007669"/>
    <property type="project" value="UniProtKB-ARBA"/>
</dbReference>
<proteinExistence type="inferred from homology"/>
<keyword evidence="5 10" id="KW-0378">Hydrolase</keyword>
<feature type="compositionally biased region" description="Low complexity" evidence="11">
    <location>
        <begin position="456"/>
        <end position="468"/>
    </location>
</feature>
<dbReference type="PANTHER" id="PTHR31736">
    <property type="match status" value="1"/>
</dbReference>
<evidence type="ECO:0000256" key="7">
    <source>
        <dbReference type="ARBA" id="ARBA00023180"/>
    </source>
</evidence>
<sequence>MAPSFVALLAGLACVGSAAAQLSGTVGPTTSRASKAANKRCNIMDYGGVASATTDNAEAINAAWKACAAVGGEVYIPEGDYGLGTWLTLSGSSMSFCLDGTIHRTGTAGGNMFMFKHITDFELYSSTSKGAIQGYGYEYHKDNTYGARILRFADVNDFSVHDISLVDSPAFHFSLDTCTNGEVYNMVIHGGNRGGLDGIDVWGTNIWIHDVEVSNKDECVTVKNPSDHLLIENIFCNWSGGCAMGSLATGTDIHDIEYTNVYTHSSNQMFMFKSNGGSGTVSNVALNNFIGHSNAYTLDLDAAWSSMSTVDGDGILYSNFTFSGWSGTCANGVQRGPIKFNCPADVPCADMVVKDFSVWTDSGSKVQYVCHNAYGEGACLASGAATATHTSTQTITTSGDYSVQTMPGELTAGLGLTQSIAIPTIPSSFFPGKAPYSPLMGSLGGSSTAAQEQELSTSSTASPAASTGAATTSATATAVASEDPTFVTLSSDVSATPSSTPSQSKSSTSTRPAAPISSSSASRVSSAPSAVPTKASTSSPEPASTGCGRHGSRYRYNRRSHA</sequence>
<evidence type="ECO:0000256" key="10">
    <source>
        <dbReference type="RuleBase" id="RU361169"/>
    </source>
</evidence>
<feature type="region of interest" description="Disordered" evidence="11">
    <location>
        <begin position="490"/>
        <end position="562"/>
    </location>
</feature>
<keyword evidence="7" id="KW-0325">Glycoprotein</keyword>
<protein>
    <recommendedName>
        <fullName evidence="15">Pectate lyase superfamily protein domain-containing protein</fullName>
    </recommendedName>
</protein>
<dbReference type="Proteomes" id="UP000616885">
    <property type="component" value="Unassembled WGS sequence"/>
</dbReference>
<feature type="signal peptide" evidence="12">
    <location>
        <begin position="1"/>
        <end position="20"/>
    </location>
</feature>
<dbReference type="AlphaFoldDB" id="A0A8H7K999"/>
<dbReference type="InterPro" id="IPR012334">
    <property type="entry name" value="Pectin_lyas_fold"/>
</dbReference>
<evidence type="ECO:0000256" key="11">
    <source>
        <dbReference type="SAM" id="MobiDB-lite"/>
    </source>
</evidence>
<dbReference type="EMBL" id="JADCTT010000012">
    <property type="protein sequence ID" value="KAF9745727.1"/>
    <property type="molecule type" value="Genomic_DNA"/>
</dbReference>
<evidence type="ECO:0000256" key="5">
    <source>
        <dbReference type="ARBA" id="ARBA00022801"/>
    </source>
</evidence>
<evidence type="ECO:0000256" key="8">
    <source>
        <dbReference type="ARBA" id="ARBA00023295"/>
    </source>
</evidence>
<keyword evidence="4 12" id="KW-0732">Signal</keyword>
<evidence type="ECO:0000256" key="2">
    <source>
        <dbReference type="ARBA" id="ARBA00008834"/>
    </source>
</evidence>
<evidence type="ECO:0008006" key="15">
    <source>
        <dbReference type="Google" id="ProtNLM"/>
    </source>
</evidence>
<dbReference type="InterPro" id="IPR011050">
    <property type="entry name" value="Pectin_lyase_fold/virulence"/>
</dbReference>
<gene>
    <name evidence="13" type="ORF">IM811_004028</name>
</gene>
<keyword evidence="9" id="KW-0961">Cell wall biogenesis/degradation</keyword>
<feature type="compositionally biased region" description="Polar residues" evidence="11">
    <location>
        <begin position="445"/>
        <end position="455"/>
    </location>
</feature>
<keyword evidence="8 10" id="KW-0326">Glycosidase</keyword>
<evidence type="ECO:0000256" key="1">
    <source>
        <dbReference type="ARBA" id="ARBA00004613"/>
    </source>
</evidence>
<dbReference type="GO" id="GO:0005975">
    <property type="term" value="P:carbohydrate metabolic process"/>
    <property type="evidence" value="ECO:0007669"/>
    <property type="project" value="InterPro"/>
</dbReference>
<dbReference type="Gene3D" id="2.160.20.10">
    <property type="entry name" value="Single-stranded right-handed beta-helix, Pectin lyase-like"/>
    <property type="match status" value="1"/>
</dbReference>
<dbReference type="Pfam" id="PF00295">
    <property type="entry name" value="Glyco_hydro_28"/>
    <property type="match status" value="1"/>
</dbReference>
<dbReference type="GO" id="GO:0005576">
    <property type="term" value="C:extracellular region"/>
    <property type="evidence" value="ECO:0007669"/>
    <property type="project" value="UniProtKB-SubCell"/>
</dbReference>
<feature type="chain" id="PRO_5034722004" description="Pectate lyase superfamily protein domain-containing protein" evidence="12">
    <location>
        <begin position="21"/>
        <end position="562"/>
    </location>
</feature>
<dbReference type="GO" id="GO:0071555">
    <property type="term" value="P:cell wall organization"/>
    <property type="evidence" value="ECO:0007669"/>
    <property type="project" value="UniProtKB-KW"/>
</dbReference>
<evidence type="ECO:0000256" key="12">
    <source>
        <dbReference type="SAM" id="SignalP"/>
    </source>
</evidence>
<evidence type="ECO:0000256" key="9">
    <source>
        <dbReference type="ARBA" id="ARBA00023316"/>
    </source>
</evidence>
<name>A0A8H7K999_BIOOC</name>
<evidence type="ECO:0000313" key="13">
    <source>
        <dbReference type="EMBL" id="KAF9745727.1"/>
    </source>
</evidence>
<evidence type="ECO:0000256" key="6">
    <source>
        <dbReference type="ARBA" id="ARBA00023157"/>
    </source>
</evidence>
<feature type="compositionally biased region" description="Basic residues" evidence="11">
    <location>
        <begin position="550"/>
        <end position="562"/>
    </location>
</feature>
<feature type="region of interest" description="Disordered" evidence="11">
    <location>
        <begin position="443"/>
        <end position="468"/>
    </location>
</feature>
<keyword evidence="6" id="KW-1015">Disulfide bond</keyword>
<comment type="subcellular location">
    <subcellularLocation>
        <location evidence="1">Secreted</location>
    </subcellularLocation>
</comment>
<evidence type="ECO:0000256" key="3">
    <source>
        <dbReference type="ARBA" id="ARBA00022525"/>
    </source>
</evidence>
<comment type="caution">
    <text evidence="13">The sequence shown here is derived from an EMBL/GenBank/DDBJ whole genome shotgun (WGS) entry which is preliminary data.</text>
</comment>
<keyword evidence="3" id="KW-0964">Secreted</keyword>
<organism evidence="13 14">
    <name type="scientific">Bionectria ochroleuca</name>
    <name type="common">Gliocladium roseum</name>
    <dbReference type="NCBI Taxonomy" id="29856"/>
    <lineage>
        <taxon>Eukaryota</taxon>
        <taxon>Fungi</taxon>
        <taxon>Dikarya</taxon>
        <taxon>Ascomycota</taxon>
        <taxon>Pezizomycotina</taxon>
        <taxon>Sordariomycetes</taxon>
        <taxon>Hypocreomycetidae</taxon>
        <taxon>Hypocreales</taxon>
        <taxon>Bionectriaceae</taxon>
        <taxon>Clonostachys</taxon>
    </lineage>
</organism>
<evidence type="ECO:0000256" key="4">
    <source>
        <dbReference type="ARBA" id="ARBA00022729"/>
    </source>
</evidence>
<feature type="compositionally biased region" description="Low complexity" evidence="11">
    <location>
        <begin position="494"/>
        <end position="532"/>
    </location>
</feature>
<dbReference type="PANTHER" id="PTHR31736:SF19">
    <property type="entry name" value="PECTIN LYASE SUPERFAMILY PROTEIN-RELATED"/>
    <property type="match status" value="1"/>
</dbReference>
<dbReference type="GO" id="GO:0004650">
    <property type="term" value="F:polygalacturonase activity"/>
    <property type="evidence" value="ECO:0007669"/>
    <property type="project" value="InterPro"/>
</dbReference>
<reference evidence="13" key="1">
    <citation type="submission" date="2020-10" db="EMBL/GenBank/DDBJ databases">
        <title>High-Quality Genome Resource of Clonostachys rosea strain S41 by Oxford Nanopore Long-Read Sequencing.</title>
        <authorList>
            <person name="Wang H."/>
        </authorList>
    </citation>
    <scope>NUCLEOTIDE SEQUENCE</scope>
    <source>
        <strain evidence="13">S41</strain>
    </source>
</reference>
<dbReference type="SUPFAM" id="SSF51126">
    <property type="entry name" value="Pectin lyase-like"/>
    <property type="match status" value="1"/>
</dbReference>
<evidence type="ECO:0000313" key="14">
    <source>
        <dbReference type="Proteomes" id="UP000616885"/>
    </source>
</evidence>
<comment type="similarity">
    <text evidence="2 10">Belongs to the glycosyl hydrolase 28 family.</text>
</comment>